<feature type="domain" description="DUF1980" evidence="3">
    <location>
        <begin position="17"/>
        <end position="128"/>
    </location>
</feature>
<dbReference type="Pfam" id="PF09323">
    <property type="entry name" value="DUF1980"/>
    <property type="match status" value="1"/>
</dbReference>
<sequence>MARWQGILLTLVGIVATVWLGATGQLGLYIHPRYFWFSIAMALIGAVFVVAAFAFTPLPEEPDEATDAAAAPEHHEHSHHDTPEPPRANRAGTIRAALAAVTIVVATGALLVLPPTTLTSATATQRSINSATSSLDASSPTLVGGDTANFTVKDWALLLRQNPDVGYYADKDVDVVGFVTASPDDPENVFYLARFSVTCCAVDAQPIGVPVYLPGWQEQFEEDQWLAATGAIEQNPGSTGDEPLVLVTETLEVTEQPEQPYVF</sequence>
<proteinExistence type="predicted"/>
<organism evidence="5 6">
    <name type="scientific">Agromyces albus</name>
    <dbReference type="NCBI Taxonomy" id="205332"/>
    <lineage>
        <taxon>Bacteria</taxon>
        <taxon>Bacillati</taxon>
        <taxon>Actinomycetota</taxon>
        <taxon>Actinomycetes</taxon>
        <taxon>Micrococcales</taxon>
        <taxon>Microbacteriaceae</taxon>
        <taxon>Agromyces</taxon>
    </lineage>
</organism>
<dbReference type="InterPro" id="IPR048447">
    <property type="entry name" value="DUF1980_C"/>
</dbReference>
<feature type="transmembrane region" description="Helical" evidence="2">
    <location>
        <begin position="7"/>
        <end position="28"/>
    </location>
</feature>
<protein>
    <submittedName>
        <fullName evidence="5">TIGR03943 family protein</fullName>
    </submittedName>
</protein>
<dbReference type="PANTHER" id="PTHR40047">
    <property type="entry name" value="UPF0703 PROTEIN YCGQ"/>
    <property type="match status" value="1"/>
</dbReference>
<evidence type="ECO:0000313" key="6">
    <source>
        <dbReference type="Proteomes" id="UP000293865"/>
    </source>
</evidence>
<evidence type="ECO:0000259" key="4">
    <source>
        <dbReference type="Pfam" id="PF21537"/>
    </source>
</evidence>
<dbReference type="Proteomes" id="UP000293865">
    <property type="component" value="Unassembled WGS sequence"/>
</dbReference>
<keyword evidence="2" id="KW-1133">Transmembrane helix</keyword>
<dbReference type="Pfam" id="PF21537">
    <property type="entry name" value="DUF1980_C"/>
    <property type="match status" value="1"/>
</dbReference>
<keyword evidence="2" id="KW-0472">Membrane</keyword>
<keyword evidence="6" id="KW-1185">Reference proteome</keyword>
<dbReference type="InterPro" id="IPR015402">
    <property type="entry name" value="DUF1980"/>
</dbReference>
<evidence type="ECO:0000259" key="3">
    <source>
        <dbReference type="Pfam" id="PF09323"/>
    </source>
</evidence>
<feature type="transmembrane region" description="Helical" evidence="2">
    <location>
        <begin position="96"/>
        <end position="113"/>
    </location>
</feature>
<dbReference type="OrthoDB" id="359029at2"/>
<feature type="region of interest" description="Disordered" evidence="1">
    <location>
        <begin position="62"/>
        <end position="89"/>
    </location>
</feature>
<keyword evidence="2" id="KW-0812">Transmembrane</keyword>
<evidence type="ECO:0000256" key="1">
    <source>
        <dbReference type="SAM" id="MobiDB-lite"/>
    </source>
</evidence>
<feature type="domain" description="DUF1980" evidence="4">
    <location>
        <begin position="165"/>
        <end position="263"/>
    </location>
</feature>
<gene>
    <name evidence="5" type="ORF">ESP51_06425</name>
</gene>
<accession>A0A4Q2L1T0</accession>
<dbReference type="AlphaFoldDB" id="A0A4Q2L1T0"/>
<evidence type="ECO:0000313" key="5">
    <source>
        <dbReference type="EMBL" id="RXZ72025.1"/>
    </source>
</evidence>
<dbReference type="InterPro" id="IPR048493">
    <property type="entry name" value="DUF1980_N"/>
</dbReference>
<dbReference type="EMBL" id="SDPN01000008">
    <property type="protein sequence ID" value="RXZ72025.1"/>
    <property type="molecule type" value="Genomic_DNA"/>
</dbReference>
<dbReference type="InterPro" id="IPR052955">
    <property type="entry name" value="UPF0703_membrane_permease"/>
</dbReference>
<evidence type="ECO:0000256" key="2">
    <source>
        <dbReference type="SAM" id="Phobius"/>
    </source>
</evidence>
<dbReference type="NCBIfam" id="TIGR03943">
    <property type="entry name" value="TIGR03943 family putative permease subunit"/>
    <property type="match status" value="1"/>
</dbReference>
<name>A0A4Q2L1T0_9MICO</name>
<feature type="compositionally biased region" description="Basic and acidic residues" evidence="1">
    <location>
        <begin position="72"/>
        <end position="84"/>
    </location>
</feature>
<dbReference type="PANTHER" id="PTHR40047:SF1">
    <property type="entry name" value="UPF0703 PROTEIN YCGQ"/>
    <property type="match status" value="1"/>
</dbReference>
<reference evidence="5 6" key="1">
    <citation type="submission" date="2019-01" db="EMBL/GenBank/DDBJ databases">
        <title>Agromyces.</title>
        <authorList>
            <person name="Li J."/>
        </authorList>
    </citation>
    <scope>NUCLEOTIDE SEQUENCE [LARGE SCALE GENOMIC DNA]</scope>
    <source>
        <strain evidence="5 6">DSM 15934</strain>
    </source>
</reference>
<comment type="caution">
    <text evidence="5">The sequence shown here is derived from an EMBL/GenBank/DDBJ whole genome shotgun (WGS) entry which is preliminary data.</text>
</comment>
<feature type="transmembrane region" description="Helical" evidence="2">
    <location>
        <begin position="34"/>
        <end position="55"/>
    </location>
</feature>